<gene>
    <name evidence="1" type="ORF">GCM10009544_16110</name>
</gene>
<evidence type="ECO:0000313" key="1">
    <source>
        <dbReference type="EMBL" id="GAA0454112.1"/>
    </source>
</evidence>
<sequence length="131" mass="14750">MGRITDAIGSAIGGTRDRAEARRFAAREVQVGDTWYSVETHVMPWGEAQFLHEHRFTKKDRWTGMPMCGHRTADAVWLAHDLLRHRPAGYLTVEEYTASGSWDLPGAQEQVAELTAKQIKDALRKLATSSR</sequence>
<dbReference type="EMBL" id="BAAAHB010000011">
    <property type="protein sequence ID" value="GAA0454112.1"/>
    <property type="molecule type" value="Genomic_DNA"/>
</dbReference>
<proteinExistence type="predicted"/>
<evidence type="ECO:0000313" key="2">
    <source>
        <dbReference type="Proteomes" id="UP001499895"/>
    </source>
</evidence>
<protein>
    <submittedName>
        <fullName evidence="1">Uncharacterized protein</fullName>
    </submittedName>
</protein>
<reference evidence="2" key="1">
    <citation type="journal article" date="2019" name="Int. J. Syst. Evol. Microbiol.">
        <title>The Global Catalogue of Microorganisms (GCM) 10K type strain sequencing project: providing services to taxonomists for standard genome sequencing and annotation.</title>
        <authorList>
            <consortium name="The Broad Institute Genomics Platform"/>
            <consortium name="The Broad Institute Genome Sequencing Center for Infectious Disease"/>
            <person name="Wu L."/>
            <person name="Ma J."/>
        </authorList>
    </citation>
    <scope>NUCLEOTIDE SEQUENCE [LARGE SCALE GENOMIC DNA]</scope>
    <source>
        <strain evidence="2">JCM 10649</strain>
    </source>
</reference>
<name>A0ABP3JHV8_9ACTN</name>
<dbReference type="Proteomes" id="UP001499895">
    <property type="component" value="Unassembled WGS sequence"/>
</dbReference>
<keyword evidence="2" id="KW-1185">Reference proteome</keyword>
<dbReference type="RefSeq" id="WP_344087911.1">
    <property type="nucleotide sequence ID" value="NZ_BAAAHB010000011.1"/>
</dbReference>
<accession>A0ABP3JHV8</accession>
<organism evidence="1 2">
    <name type="scientific">Streptomyces stramineus</name>
    <dbReference type="NCBI Taxonomy" id="173861"/>
    <lineage>
        <taxon>Bacteria</taxon>
        <taxon>Bacillati</taxon>
        <taxon>Actinomycetota</taxon>
        <taxon>Actinomycetes</taxon>
        <taxon>Kitasatosporales</taxon>
        <taxon>Streptomycetaceae</taxon>
        <taxon>Streptomyces</taxon>
    </lineage>
</organism>
<comment type="caution">
    <text evidence="1">The sequence shown here is derived from an EMBL/GenBank/DDBJ whole genome shotgun (WGS) entry which is preliminary data.</text>
</comment>